<dbReference type="Pfam" id="PF02661">
    <property type="entry name" value="Fic"/>
    <property type="match status" value="1"/>
</dbReference>
<dbReference type="AlphaFoldDB" id="A0A0G1RV46"/>
<organism evidence="5 6">
    <name type="scientific">Candidatus Beckwithbacteria bacterium GW2011_GWB1_47_15</name>
    <dbReference type="NCBI Taxonomy" id="1618371"/>
    <lineage>
        <taxon>Bacteria</taxon>
        <taxon>Candidatus Beckwithiibacteriota</taxon>
    </lineage>
</organism>
<dbReference type="Proteomes" id="UP000033860">
    <property type="component" value="Unassembled WGS sequence"/>
</dbReference>
<name>A0A0G1RV46_9BACT</name>
<dbReference type="PROSITE" id="PS51459">
    <property type="entry name" value="FIDO"/>
    <property type="match status" value="1"/>
</dbReference>
<feature type="domain" description="Fido" evidence="4">
    <location>
        <begin position="112"/>
        <end position="263"/>
    </location>
</feature>
<feature type="active site" evidence="1">
    <location>
        <position position="198"/>
    </location>
</feature>
<sequence>MYQPKFTISNEILKYIGEIGGAKEVIDYAVMVPAWEAKFKEEAMVRTVHFGTKIEGNELNFSQTERVMKGEEVIARERDIQEVLNYRNVMEYIDRLGERFGEKGPGGSAASYSEGWLQKIHQLTTEKILEKGRAGEYRTSRVVVKNSATGEVSFRPPLPVEVEVQLAEFFEWLNSDEGKKLHPVLRAGITHYELVRIHPFVDGNGRVARAFALLVLFREGYDVKRFFSIEEYFDKNAPAYYQALQAVSQARGDLTFWLEFFTKALAIELTKIKDRVRSLSIDFKWRDRLGRQIALSARQIKLMEMLTDKDKLFMREAREKFADVSDDTILRDIKDLMDKGILKKKGSTKAAYYMMRN</sequence>
<protein>
    <recommendedName>
        <fullName evidence="4">Fido domain-containing protein</fullName>
    </recommendedName>
</protein>
<proteinExistence type="predicted"/>
<dbReference type="InterPro" id="IPR036597">
    <property type="entry name" value="Fido-like_dom_sf"/>
</dbReference>
<evidence type="ECO:0000256" key="3">
    <source>
        <dbReference type="PIRSR" id="PIRSR640198-3"/>
    </source>
</evidence>
<dbReference type="PANTHER" id="PTHR13504:SF38">
    <property type="entry name" value="FIDO DOMAIN-CONTAINING PROTEIN"/>
    <property type="match status" value="1"/>
</dbReference>
<reference evidence="5 6" key="1">
    <citation type="journal article" date="2015" name="Nature">
        <title>rRNA introns, odd ribosomes, and small enigmatic genomes across a large radiation of phyla.</title>
        <authorList>
            <person name="Brown C.T."/>
            <person name="Hug L.A."/>
            <person name="Thomas B.C."/>
            <person name="Sharon I."/>
            <person name="Castelle C.J."/>
            <person name="Singh A."/>
            <person name="Wilkins M.J."/>
            <person name="Williams K.H."/>
            <person name="Banfield J.F."/>
        </authorList>
    </citation>
    <scope>NUCLEOTIDE SEQUENCE [LARGE SCALE GENOMIC DNA]</scope>
</reference>
<feature type="site" description="Important for autoinhibition of adenylyltransferase activity" evidence="3">
    <location>
        <position position="55"/>
    </location>
</feature>
<dbReference type="Gene3D" id="1.10.3290.10">
    <property type="entry name" value="Fido-like domain"/>
    <property type="match status" value="1"/>
</dbReference>
<evidence type="ECO:0000313" key="5">
    <source>
        <dbReference type="EMBL" id="KKU61154.1"/>
    </source>
</evidence>
<dbReference type="GO" id="GO:0005524">
    <property type="term" value="F:ATP binding"/>
    <property type="evidence" value="ECO:0007669"/>
    <property type="project" value="UniProtKB-KW"/>
</dbReference>
<keyword evidence="2" id="KW-0067">ATP-binding</keyword>
<dbReference type="SUPFAM" id="SSF140931">
    <property type="entry name" value="Fic-like"/>
    <property type="match status" value="1"/>
</dbReference>
<dbReference type="PANTHER" id="PTHR13504">
    <property type="entry name" value="FIDO DOMAIN-CONTAINING PROTEIN DDB_G0283145"/>
    <property type="match status" value="1"/>
</dbReference>
<dbReference type="InterPro" id="IPR003812">
    <property type="entry name" value="Fido"/>
</dbReference>
<evidence type="ECO:0000313" key="6">
    <source>
        <dbReference type="Proteomes" id="UP000033860"/>
    </source>
</evidence>
<dbReference type="EMBL" id="LCNT01000004">
    <property type="protein sequence ID" value="KKU61154.1"/>
    <property type="molecule type" value="Genomic_DNA"/>
</dbReference>
<comment type="caution">
    <text evidence="5">The sequence shown here is derived from an EMBL/GenBank/DDBJ whole genome shotgun (WGS) entry which is preliminary data.</text>
</comment>
<gene>
    <name evidence="5" type="ORF">UX85_C0004G0076</name>
</gene>
<evidence type="ECO:0000256" key="2">
    <source>
        <dbReference type="PIRSR" id="PIRSR640198-2"/>
    </source>
</evidence>
<evidence type="ECO:0000259" key="4">
    <source>
        <dbReference type="PROSITE" id="PS51459"/>
    </source>
</evidence>
<feature type="binding site" evidence="2">
    <location>
        <begin position="202"/>
        <end position="209"/>
    </location>
    <ligand>
        <name>ATP</name>
        <dbReference type="ChEBI" id="CHEBI:30616"/>
    </ligand>
</feature>
<evidence type="ECO:0000256" key="1">
    <source>
        <dbReference type="PIRSR" id="PIRSR640198-1"/>
    </source>
</evidence>
<accession>A0A0G1RV46</accession>
<dbReference type="InterPro" id="IPR040198">
    <property type="entry name" value="Fido_containing"/>
</dbReference>
<keyword evidence="2" id="KW-0547">Nucleotide-binding</keyword>